<name>A0ABR7HUJ3_9FIRM</name>
<dbReference type="EMBL" id="JACOPR010000005">
    <property type="protein sequence ID" value="MBC5731131.1"/>
    <property type="molecule type" value="Genomic_DNA"/>
</dbReference>
<reference evidence="2 3" key="1">
    <citation type="submission" date="2020-08" db="EMBL/GenBank/DDBJ databases">
        <title>Genome public.</title>
        <authorList>
            <person name="Liu C."/>
            <person name="Sun Q."/>
        </authorList>
    </citation>
    <scope>NUCLEOTIDE SEQUENCE [LARGE SCALE GENOMIC DNA]</scope>
    <source>
        <strain evidence="2 3">New-38</strain>
    </source>
</reference>
<dbReference type="Proteomes" id="UP000660021">
    <property type="component" value="Unassembled WGS sequence"/>
</dbReference>
<proteinExistence type="predicted"/>
<feature type="region of interest" description="Disordered" evidence="1">
    <location>
        <begin position="278"/>
        <end position="317"/>
    </location>
</feature>
<dbReference type="Pfam" id="PF11300">
    <property type="entry name" value="DUF3102"/>
    <property type="match status" value="1"/>
</dbReference>
<evidence type="ECO:0000313" key="3">
    <source>
        <dbReference type="Proteomes" id="UP000660021"/>
    </source>
</evidence>
<gene>
    <name evidence="2" type="ORF">H8S34_09850</name>
</gene>
<evidence type="ECO:0000313" key="2">
    <source>
        <dbReference type="EMBL" id="MBC5731131.1"/>
    </source>
</evidence>
<dbReference type="InterPro" id="IPR021451">
    <property type="entry name" value="DUF3102"/>
</dbReference>
<sequence>MEDRDFEARCLAADAGMALEPAPERTVELVTVEIKALHKQAQQMALGYAIEIGRRLVEVKAMLPHGQWGDYLRDRLGYKSSTANNFMRIFEAYGAEQQSLFGPVAKSQALGNLSYTKALALLVLPDEERESFLSENDVEGMSTRELQTALKELAQAREDVQAAEAARKKTEEDIRLANERLSGMGREVEAAREAQRTAENQAEGYRLKLEEQRRKTEEAAASADEEVSRLRAELEELRASPVDVAVEKVVDEEAVRAAAEQARAEAERELEERIRKAETEKERAREKAAKAKGALEELKQRQEKELEEARTARERAEEQLAQAEKKIQVASSGEVASFQVYFRQAQQMAEEMWEIIRSMRGNGQAETADKLARAMEALADKLREEPKPEDTHE</sequence>
<organism evidence="2 3">
    <name type="scientific">Pseudoflavonifractor hominis</name>
    <dbReference type="NCBI Taxonomy" id="2763059"/>
    <lineage>
        <taxon>Bacteria</taxon>
        <taxon>Bacillati</taxon>
        <taxon>Bacillota</taxon>
        <taxon>Clostridia</taxon>
        <taxon>Eubacteriales</taxon>
        <taxon>Oscillospiraceae</taxon>
        <taxon>Pseudoflavonifractor</taxon>
    </lineage>
</organism>
<protein>
    <submittedName>
        <fullName evidence="2">DUF3102 domain-containing protein</fullName>
    </submittedName>
</protein>
<comment type="caution">
    <text evidence="2">The sequence shown here is derived from an EMBL/GenBank/DDBJ whole genome shotgun (WGS) entry which is preliminary data.</text>
</comment>
<keyword evidence="3" id="KW-1185">Reference proteome</keyword>
<dbReference type="RefSeq" id="WP_186963874.1">
    <property type="nucleotide sequence ID" value="NZ_JACOPR010000005.1"/>
</dbReference>
<evidence type="ECO:0000256" key="1">
    <source>
        <dbReference type="SAM" id="MobiDB-lite"/>
    </source>
</evidence>
<accession>A0ABR7HUJ3</accession>